<dbReference type="Gene3D" id="3.40.50.300">
    <property type="entry name" value="P-loop containing nucleotide triphosphate hydrolases"/>
    <property type="match status" value="1"/>
</dbReference>
<dbReference type="InterPro" id="IPR051782">
    <property type="entry name" value="ABC_Transporter_VariousFunc"/>
</dbReference>
<dbReference type="InterPro" id="IPR003593">
    <property type="entry name" value="AAA+_ATPase"/>
</dbReference>
<evidence type="ECO:0000313" key="6">
    <source>
        <dbReference type="Proteomes" id="UP000823927"/>
    </source>
</evidence>
<name>A0A9D1JRI3_9FIRM</name>
<feature type="domain" description="ABC transporter" evidence="4">
    <location>
        <begin position="14"/>
        <end position="228"/>
    </location>
</feature>
<evidence type="ECO:0000259" key="4">
    <source>
        <dbReference type="PROSITE" id="PS50893"/>
    </source>
</evidence>
<evidence type="ECO:0000256" key="2">
    <source>
        <dbReference type="ARBA" id="ARBA00022741"/>
    </source>
</evidence>
<reference evidence="5" key="2">
    <citation type="journal article" date="2021" name="PeerJ">
        <title>Extensive microbial diversity within the chicken gut microbiome revealed by metagenomics and culture.</title>
        <authorList>
            <person name="Gilroy R."/>
            <person name="Ravi A."/>
            <person name="Getino M."/>
            <person name="Pursley I."/>
            <person name="Horton D.L."/>
            <person name="Alikhan N.F."/>
            <person name="Baker D."/>
            <person name="Gharbi K."/>
            <person name="Hall N."/>
            <person name="Watson M."/>
            <person name="Adriaenssens E.M."/>
            <person name="Foster-Nyarko E."/>
            <person name="Jarju S."/>
            <person name="Secka A."/>
            <person name="Antonio M."/>
            <person name="Oren A."/>
            <person name="Chaudhuri R.R."/>
            <person name="La Ragione R."/>
            <person name="Hildebrand F."/>
            <person name="Pallen M.J."/>
        </authorList>
    </citation>
    <scope>NUCLEOTIDE SEQUENCE</scope>
    <source>
        <strain evidence="5">CHK178-757</strain>
    </source>
</reference>
<dbReference type="SMART" id="SM00382">
    <property type="entry name" value="AAA"/>
    <property type="match status" value="1"/>
</dbReference>
<dbReference type="Proteomes" id="UP000823927">
    <property type="component" value="Unassembled WGS sequence"/>
</dbReference>
<reference evidence="5" key="1">
    <citation type="submission" date="2020-10" db="EMBL/GenBank/DDBJ databases">
        <authorList>
            <person name="Gilroy R."/>
        </authorList>
    </citation>
    <scope>NUCLEOTIDE SEQUENCE</scope>
    <source>
        <strain evidence="5">CHK178-757</strain>
    </source>
</reference>
<dbReference type="GO" id="GO:0016887">
    <property type="term" value="F:ATP hydrolysis activity"/>
    <property type="evidence" value="ECO:0007669"/>
    <property type="project" value="InterPro"/>
</dbReference>
<evidence type="ECO:0000256" key="3">
    <source>
        <dbReference type="ARBA" id="ARBA00022840"/>
    </source>
</evidence>
<keyword evidence="2" id="KW-0547">Nucleotide-binding</keyword>
<dbReference type="EMBL" id="DVIT01000052">
    <property type="protein sequence ID" value="HIS48331.1"/>
    <property type="molecule type" value="Genomic_DNA"/>
</dbReference>
<dbReference type="GO" id="GO:0005524">
    <property type="term" value="F:ATP binding"/>
    <property type="evidence" value="ECO:0007669"/>
    <property type="project" value="UniProtKB-KW"/>
</dbReference>
<dbReference type="PROSITE" id="PS00211">
    <property type="entry name" value="ABC_TRANSPORTER_1"/>
    <property type="match status" value="1"/>
</dbReference>
<comment type="caution">
    <text evidence="5">The sequence shown here is derived from an EMBL/GenBank/DDBJ whole genome shotgun (WGS) entry which is preliminary data.</text>
</comment>
<evidence type="ECO:0000313" key="5">
    <source>
        <dbReference type="EMBL" id="HIS48331.1"/>
    </source>
</evidence>
<protein>
    <submittedName>
        <fullName evidence="5">ATP-binding cassette domain-containing protein</fullName>
    </submittedName>
</protein>
<keyword evidence="1" id="KW-0813">Transport</keyword>
<dbReference type="PANTHER" id="PTHR42939">
    <property type="entry name" value="ABC TRANSPORTER ATP-BINDING PROTEIN ALBC-RELATED"/>
    <property type="match status" value="1"/>
</dbReference>
<dbReference type="PANTHER" id="PTHR42939:SF1">
    <property type="entry name" value="ABC TRANSPORTER ATP-BINDING PROTEIN ALBC-RELATED"/>
    <property type="match status" value="1"/>
</dbReference>
<dbReference type="PROSITE" id="PS50893">
    <property type="entry name" value="ABC_TRANSPORTER_2"/>
    <property type="match status" value="1"/>
</dbReference>
<evidence type="ECO:0000256" key="1">
    <source>
        <dbReference type="ARBA" id="ARBA00022448"/>
    </source>
</evidence>
<dbReference type="InterPro" id="IPR017871">
    <property type="entry name" value="ABC_transporter-like_CS"/>
</dbReference>
<keyword evidence="3 5" id="KW-0067">ATP-binding</keyword>
<accession>A0A9D1JRI3</accession>
<dbReference type="AlphaFoldDB" id="A0A9D1JRI3"/>
<dbReference type="InterPro" id="IPR027417">
    <property type="entry name" value="P-loop_NTPase"/>
</dbReference>
<gene>
    <name evidence="5" type="ORF">IAB46_12395</name>
</gene>
<sequence length="228" mass="25505">MSPQKNNLATAAKIEVVNVSKRFKNEQVLKNINLTLTDNHIYGFVGRNGSGKSVLFKLICGYMIPDDGKIVVCGKHIGKDVDFPDSLGALIESPGFIWYQSGYANLLYLAKIRNQISKSQVKDAIRRVGLDPESRKWVGKYSFGMKQRLGIAQAIMEEPNILILDEPMNGLDESGVEDIRRLLLDYKKSGRIILITSHNSEDIRALCDEVYLMKGGTIEKKADENKEA</sequence>
<dbReference type="SUPFAM" id="SSF52540">
    <property type="entry name" value="P-loop containing nucleoside triphosphate hydrolases"/>
    <property type="match status" value="1"/>
</dbReference>
<proteinExistence type="predicted"/>
<dbReference type="InterPro" id="IPR003439">
    <property type="entry name" value="ABC_transporter-like_ATP-bd"/>
</dbReference>
<dbReference type="Pfam" id="PF00005">
    <property type="entry name" value="ABC_tran"/>
    <property type="match status" value="1"/>
</dbReference>
<organism evidence="5 6">
    <name type="scientific">Candidatus Scybalocola faecigallinarum</name>
    <dbReference type="NCBI Taxonomy" id="2840941"/>
    <lineage>
        <taxon>Bacteria</taxon>
        <taxon>Bacillati</taxon>
        <taxon>Bacillota</taxon>
        <taxon>Clostridia</taxon>
        <taxon>Lachnospirales</taxon>
        <taxon>Lachnospiraceae</taxon>
        <taxon>Lachnospiraceae incertae sedis</taxon>
        <taxon>Candidatus Scybalocola (ex Gilroy et al. 2021)</taxon>
    </lineage>
</organism>